<sequence>MMGCMYVLILGKKRYARLHHHTTTLTLNNDDWVVFDTTLHEQVLRCTTRIDKLPSSWVAPHYTYGTIEPHTTTQKSIPWHLTT</sequence>
<name>A0A068S2H0_9FUNG</name>
<organism evidence="1 2">
    <name type="scientific">Lichtheimia corymbifera JMRC:FSU:9682</name>
    <dbReference type="NCBI Taxonomy" id="1263082"/>
    <lineage>
        <taxon>Eukaryota</taxon>
        <taxon>Fungi</taxon>
        <taxon>Fungi incertae sedis</taxon>
        <taxon>Mucoromycota</taxon>
        <taxon>Mucoromycotina</taxon>
        <taxon>Mucoromycetes</taxon>
        <taxon>Mucorales</taxon>
        <taxon>Lichtheimiaceae</taxon>
        <taxon>Lichtheimia</taxon>
    </lineage>
</organism>
<dbReference type="AlphaFoldDB" id="A0A068S2H0"/>
<keyword evidence="2" id="KW-1185">Reference proteome</keyword>
<proteinExistence type="predicted"/>
<gene>
    <name evidence="1" type="ORF">LCOR_07280.1</name>
</gene>
<evidence type="ECO:0000313" key="2">
    <source>
        <dbReference type="Proteomes" id="UP000027586"/>
    </source>
</evidence>
<dbReference type="Proteomes" id="UP000027586">
    <property type="component" value="Unassembled WGS sequence"/>
</dbReference>
<dbReference type="EMBL" id="CBTN010000035">
    <property type="protein sequence ID" value="CDH56205.1"/>
    <property type="molecule type" value="Genomic_DNA"/>
</dbReference>
<comment type="caution">
    <text evidence="1">The sequence shown here is derived from an EMBL/GenBank/DDBJ whole genome shotgun (WGS) entry which is preliminary data.</text>
</comment>
<accession>A0A068S2H0</accession>
<dbReference type="VEuPathDB" id="FungiDB:LCOR_07280.1"/>
<protein>
    <submittedName>
        <fullName evidence="1">Uncharacterized protein</fullName>
    </submittedName>
</protein>
<evidence type="ECO:0000313" key="1">
    <source>
        <dbReference type="EMBL" id="CDH56205.1"/>
    </source>
</evidence>
<reference evidence="1" key="1">
    <citation type="submission" date="2013-08" db="EMBL/GenBank/DDBJ databases">
        <title>Gene expansion shapes genome architecture in the human pathogen Lichtheimia corymbifera: an evolutionary genomics analysis in the ancient terrestrial Mucorales (Mucoromycotina).</title>
        <authorList>
            <person name="Schwartze V.U."/>
            <person name="Winter S."/>
            <person name="Shelest E."/>
            <person name="Marcet-Houben M."/>
            <person name="Horn F."/>
            <person name="Wehner S."/>
            <person name="Hoffmann K."/>
            <person name="Riege K."/>
            <person name="Sammeth M."/>
            <person name="Nowrousian M."/>
            <person name="Valiante V."/>
            <person name="Linde J."/>
            <person name="Jacobsen I.D."/>
            <person name="Marz M."/>
            <person name="Brakhage A.A."/>
            <person name="Gabaldon T."/>
            <person name="Bocker S."/>
            <person name="Voigt K."/>
        </authorList>
    </citation>
    <scope>NUCLEOTIDE SEQUENCE [LARGE SCALE GENOMIC DNA]</scope>
    <source>
        <strain evidence="1">FSU 9682</strain>
    </source>
</reference>